<reference evidence="2" key="1">
    <citation type="journal article" date="2023" name="Mol. Phylogenet. Evol.">
        <title>Genome-scale phylogeny and comparative genomics of the fungal order Sordariales.</title>
        <authorList>
            <person name="Hensen N."/>
            <person name="Bonometti L."/>
            <person name="Westerberg I."/>
            <person name="Brannstrom I.O."/>
            <person name="Guillou S."/>
            <person name="Cros-Aarteil S."/>
            <person name="Calhoun S."/>
            <person name="Haridas S."/>
            <person name="Kuo A."/>
            <person name="Mondo S."/>
            <person name="Pangilinan J."/>
            <person name="Riley R."/>
            <person name="LaButti K."/>
            <person name="Andreopoulos B."/>
            <person name="Lipzen A."/>
            <person name="Chen C."/>
            <person name="Yan M."/>
            <person name="Daum C."/>
            <person name="Ng V."/>
            <person name="Clum A."/>
            <person name="Steindorff A."/>
            <person name="Ohm R.A."/>
            <person name="Martin F."/>
            <person name="Silar P."/>
            <person name="Natvig D.O."/>
            <person name="Lalanne C."/>
            <person name="Gautier V."/>
            <person name="Ament-Velasquez S.L."/>
            <person name="Kruys A."/>
            <person name="Hutchinson M.I."/>
            <person name="Powell A.J."/>
            <person name="Barry K."/>
            <person name="Miller A.N."/>
            <person name="Grigoriev I.V."/>
            <person name="Debuchy R."/>
            <person name="Gladieux P."/>
            <person name="Hiltunen Thoren M."/>
            <person name="Johannesson H."/>
        </authorList>
    </citation>
    <scope>NUCLEOTIDE SEQUENCE</scope>
    <source>
        <strain evidence="2">CBS 990.96</strain>
    </source>
</reference>
<gene>
    <name evidence="2" type="ORF">QBC38DRAFT_102212</name>
</gene>
<dbReference type="AlphaFoldDB" id="A0AAN6YMM6"/>
<reference evidence="2" key="2">
    <citation type="submission" date="2023-05" db="EMBL/GenBank/DDBJ databases">
        <authorList>
            <consortium name="Lawrence Berkeley National Laboratory"/>
            <person name="Steindorff A."/>
            <person name="Hensen N."/>
            <person name="Bonometti L."/>
            <person name="Westerberg I."/>
            <person name="Brannstrom I.O."/>
            <person name="Guillou S."/>
            <person name="Cros-Aarteil S."/>
            <person name="Calhoun S."/>
            <person name="Haridas S."/>
            <person name="Kuo A."/>
            <person name="Mondo S."/>
            <person name="Pangilinan J."/>
            <person name="Riley R."/>
            <person name="Labutti K."/>
            <person name="Andreopoulos B."/>
            <person name="Lipzen A."/>
            <person name="Chen C."/>
            <person name="Yanf M."/>
            <person name="Daum C."/>
            <person name="Ng V."/>
            <person name="Clum A."/>
            <person name="Ohm R."/>
            <person name="Martin F."/>
            <person name="Silar P."/>
            <person name="Natvig D."/>
            <person name="Lalanne C."/>
            <person name="Gautier V."/>
            <person name="Ament-Velasquez S.L."/>
            <person name="Kruys A."/>
            <person name="Hutchinson M.I."/>
            <person name="Powell A.J."/>
            <person name="Barry K."/>
            <person name="Miller A.N."/>
            <person name="Grigoriev I.V."/>
            <person name="Debuchy R."/>
            <person name="Gladieux P."/>
            <person name="Thoren M.H."/>
            <person name="Johannesson H."/>
        </authorList>
    </citation>
    <scope>NUCLEOTIDE SEQUENCE</scope>
    <source>
        <strain evidence="2">CBS 990.96</strain>
    </source>
</reference>
<dbReference type="InterPro" id="IPR057517">
    <property type="entry name" value="SsdA-like_C"/>
</dbReference>
<dbReference type="Proteomes" id="UP001301958">
    <property type="component" value="Unassembled WGS sequence"/>
</dbReference>
<sequence>MSGQSSFEDMRRRARFRELHTAILEGNLPEIKNILESDSCKEQLQYQDVAGTTPLMVTVMIGRYDFVRLLLSKRASTRTKCFRKKTAADHARATVWTTHKLNFYALLDFQIPKADEREKRRISETLRYPAALWSCRHIGKHPLSRAVIFKRGAKLQVLNAMTRIKPSVFTPGKQGPNLIAATSGFITSVTNPVVIQQAAISGWTSNPGRGPKVLDNEKYTEMVREISRLWGFKLRKSMRDNGSFVPLPEHRGRFAACHIEKKLTVWWVEKAMNQVLGTTDLRRLGDLHDAKLPRDLSEAKLFMNHRPCHDCWKFLFKIFKITGIRIRVETIKLAVEGKREKPLNGCANCSCDRCLRKQELDQPFPRGPTARDEH</sequence>
<dbReference type="EMBL" id="MU865493">
    <property type="protein sequence ID" value="KAK4222064.1"/>
    <property type="molecule type" value="Genomic_DNA"/>
</dbReference>
<comment type="caution">
    <text evidence="2">The sequence shown here is derived from an EMBL/GenBank/DDBJ whole genome shotgun (WGS) entry which is preliminary data.</text>
</comment>
<proteinExistence type="predicted"/>
<protein>
    <recommendedName>
        <fullName evidence="1">Single-strand DNA deaminase toxin A-like C-terminal domain-containing protein</fullName>
    </recommendedName>
</protein>
<organism evidence="2 3">
    <name type="scientific">Podospora fimiseda</name>
    <dbReference type="NCBI Taxonomy" id="252190"/>
    <lineage>
        <taxon>Eukaryota</taxon>
        <taxon>Fungi</taxon>
        <taxon>Dikarya</taxon>
        <taxon>Ascomycota</taxon>
        <taxon>Pezizomycotina</taxon>
        <taxon>Sordariomycetes</taxon>
        <taxon>Sordariomycetidae</taxon>
        <taxon>Sordariales</taxon>
        <taxon>Podosporaceae</taxon>
        <taxon>Podospora</taxon>
    </lineage>
</organism>
<evidence type="ECO:0000313" key="2">
    <source>
        <dbReference type="EMBL" id="KAK4222064.1"/>
    </source>
</evidence>
<dbReference type="InterPro" id="IPR036770">
    <property type="entry name" value="Ankyrin_rpt-contain_sf"/>
</dbReference>
<dbReference type="Pfam" id="PF24120">
    <property type="entry name" value="SsdA_C"/>
    <property type="match status" value="1"/>
</dbReference>
<name>A0AAN6YMM6_9PEZI</name>
<feature type="domain" description="Single-strand DNA deaminase toxin A-like C-terminal" evidence="1">
    <location>
        <begin position="198"/>
        <end position="263"/>
    </location>
</feature>
<keyword evidence="3" id="KW-1185">Reference proteome</keyword>
<evidence type="ECO:0000259" key="1">
    <source>
        <dbReference type="Pfam" id="PF24120"/>
    </source>
</evidence>
<evidence type="ECO:0000313" key="3">
    <source>
        <dbReference type="Proteomes" id="UP001301958"/>
    </source>
</evidence>
<dbReference type="Gene3D" id="1.25.40.20">
    <property type="entry name" value="Ankyrin repeat-containing domain"/>
    <property type="match status" value="1"/>
</dbReference>
<dbReference type="SUPFAM" id="SSF48403">
    <property type="entry name" value="Ankyrin repeat"/>
    <property type="match status" value="1"/>
</dbReference>
<accession>A0AAN6YMM6</accession>